<proteinExistence type="predicted"/>
<dbReference type="STRING" id="1206085.SAMN05443575_1048"/>
<keyword evidence="1" id="KW-1133">Transmembrane helix</keyword>
<feature type="transmembrane region" description="Helical" evidence="1">
    <location>
        <begin position="124"/>
        <end position="144"/>
    </location>
</feature>
<organism evidence="2 3">
    <name type="scientific">Jatrophihabitans endophyticus</name>
    <dbReference type="NCBI Taxonomy" id="1206085"/>
    <lineage>
        <taxon>Bacteria</taxon>
        <taxon>Bacillati</taxon>
        <taxon>Actinomycetota</taxon>
        <taxon>Actinomycetes</taxon>
        <taxon>Jatrophihabitantales</taxon>
        <taxon>Jatrophihabitantaceae</taxon>
        <taxon>Jatrophihabitans</taxon>
    </lineage>
</organism>
<keyword evidence="3" id="KW-1185">Reference proteome</keyword>
<keyword evidence="1" id="KW-0472">Membrane</keyword>
<reference evidence="2 3" key="1">
    <citation type="submission" date="2016-11" db="EMBL/GenBank/DDBJ databases">
        <authorList>
            <person name="Jaros S."/>
            <person name="Januszkiewicz K."/>
            <person name="Wedrychowicz H."/>
        </authorList>
    </citation>
    <scope>NUCLEOTIDE SEQUENCE [LARGE SCALE GENOMIC DNA]</scope>
    <source>
        <strain evidence="2 3">DSM 45627</strain>
    </source>
</reference>
<evidence type="ECO:0008006" key="4">
    <source>
        <dbReference type="Google" id="ProtNLM"/>
    </source>
</evidence>
<feature type="transmembrane region" description="Helical" evidence="1">
    <location>
        <begin position="80"/>
        <end position="103"/>
    </location>
</feature>
<evidence type="ECO:0000313" key="3">
    <source>
        <dbReference type="Proteomes" id="UP000186132"/>
    </source>
</evidence>
<protein>
    <recommendedName>
        <fullName evidence="4">Membrane domain of glycerophosphoryl diester phosphodiesterase</fullName>
    </recommendedName>
</protein>
<accession>A0A1M5EYF9</accession>
<keyword evidence="1" id="KW-0812">Transmembrane</keyword>
<dbReference type="RefSeq" id="WP_073386613.1">
    <property type="nucleotide sequence ID" value="NZ_FQVU01000001.1"/>
</dbReference>
<gene>
    <name evidence="2" type="ORF">SAMN05443575_1048</name>
</gene>
<feature type="transmembrane region" description="Helical" evidence="1">
    <location>
        <begin position="39"/>
        <end position="60"/>
    </location>
</feature>
<evidence type="ECO:0000313" key="2">
    <source>
        <dbReference type="EMBL" id="SHF84303.1"/>
    </source>
</evidence>
<evidence type="ECO:0000256" key="1">
    <source>
        <dbReference type="SAM" id="Phobius"/>
    </source>
</evidence>
<dbReference type="Proteomes" id="UP000186132">
    <property type="component" value="Unassembled WGS sequence"/>
</dbReference>
<dbReference type="AlphaFoldDB" id="A0A1M5EYF9"/>
<dbReference type="OrthoDB" id="121140at2"/>
<dbReference type="EMBL" id="FQVU01000001">
    <property type="protein sequence ID" value="SHF84303.1"/>
    <property type="molecule type" value="Genomic_DNA"/>
</dbReference>
<feature type="transmembrane region" description="Helical" evidence="1">
    <location>
        <begin position="196"/>
        <end position="218"/>
    </location>
</feature>
<name>A0A1M5EYF9_9ACTN</name>
<sequence>MVSAATAADGPAVPLRPWGVAELLDSAVRVVRHTPRATFAISLPFAVVRTALVALITYAATDGSTSGTGTTDTALTLPALLAQLFLASVFGTALTGLLAPLYTEHVLGRRIGAHEAMRRVGRSALPLAGLVLVVAVVLEVGTVALAVGGVWLWGVWALGAPALVIERRGPLRALGRSFDLVRGGFWRVWGVRALRWVVTTVLGAFLTLPFTALAAVVGDANPFDADGGIGNVGAYVTVAALGGVVSQLLLGPVAAAVDTLLYLDARMRREGLDIVIALESDDGRRDAVPRPAAAW</sequence>
<feature type="transmembrane region" description="Helical" evidence="1">
    <location>
        <begin position="238"/>
        <end position="263"/>
    </location>
</feature>
<feature type="transmembrane region" description="Helical" evidence="1">
    <location>
        <begin position="150"/>
        <end position="166"/>
    </location>
</feature>